<dbReference type="PANTHER" id="PTHR35711:SF1">
    <property type="entry name" value="ECTODERMAL, ISOFORM F"/>
    <property type="match status" value="1"/>
</dbReference>
<feature type="compositionally biased region" description="Low complexity" evidence="1">
    <location>
        <begin position="981"/>
        <end position="993"/>
    </location>
</feature>
<feature type="region of interest" description="Disordered" evidence="1">
    <location>
        <begin position="584"/>
        <end position="681"/>
    </location>
</feature>
<reference evidence="3" key="1">
    <citation type="journal article" date="2021" name="New Phytol.">
        <title>Evolutionary innovations through gain and loss of genes in the ectomycorrhizal Boletales.</title>
        <authorList>
            <person name="Wu G."/>
            <person name="Miyauchi S."/>
            <person name="Morin E."/>
            <person name="Kuo A."/>
            <person name="Drula E."/>
            <person name="Varga T."/>
            <person name="Kohler A."/>
            <person name="Feng B."/>
            <person name="Cao Y."/>
            <person name="Lipzen A."/>
            <person name="Daum C."/>
            <person name="Hundley H."/>
            <person name="Pangilinan J."/>
            <person name="Johnson J."/>
            <person name="Barry K."/>
            <person name="LaButti K."/>
            <person name="Ng V."/>
            <person name="Ahrendt S."/>
            <person name="Min B."/>
            <person name="Choi I.G."/>
            <person name="Park H."/>
            <person name="Plett J.M."/>
            <person name="Magnuson J."/>
            <person name="Spatafora J.W."/>
            <person name="Nagy L.G."/>
            <person name="Henrissat B."/>
            <person name="Grigoriev I.V."/>
            <person name="Yang Z.L."/>
            <person name="Xu J."/>
            <person name="Martin F.M."/>
        </authorList>
    </citation>
    <scope>NUCLEOTIDE SEQUENCE</scope>
    <source>
        <strain evidence="3">KKN 215</strain>
    </source>
</reference>
<dbReference type="EMBL" id="JAEVFJ010000011">
    <property type="protein sequence ID" value="KAH8101695.1"/>
    <property type="molecule type" value="Genomic_DNA"/>
</dbReference>
<keyword evidence="4" id="KW-1185">Reference proteome</keyword>
<dbReference type="Proteomes" id="UP000813824">
    <property type="component" value="Unassembled WGS sequence"/>
</dbReference>
<sequence>MDSSEIGRYGTLHLMKRLDPNAFAASYPIDEEEITIGRDTNCSIRLYYDTVSMLHCKIIFRERKAFVEVLGTNGLLVDGCPVFPANSPSANHVTVPLSNNSTIEIHKKCFRFCYPPKELRPMLIATPPRYQDPVNGKHRRRTLRMSMIQSAQVFSPGPSEDPRENLRILKTPLKTPFFAPSEPSPLKRGAIPDPEDEDAEEEDIVLVETNHPKVTEEDKDLVILEHVEIDENARAPGTPRQAQSRQMVQYPIAQPVQPSPQVPRTPRRRMQSRNSLHRAVLIRSAQRTARKIELEAEEEEEVEEVEETIQPVEMDDVEEVDEDEEGGDEDHAQPPASGWRKSLEAVSGALAWPFRSSSVPRDVEEGEEDTGEEAHEGDEHYDEFMEEENEQPLQEDNEEAYDDEDEGTHEYHDDNDDMEPQPGPSQPQDTSHAPPLGNFMSPQVPRISRDHARYSVGGFTTGGVGPRRVKLVDPWKINDLVVPLKEEPKEEAVANPFTSPTKRERITEEERKAILERRRSALNTPDTFTPGLGPLATRRSVSPTKALAPLPALNLTQTIHEVKDEEDTEEDTAVMLARMKQMVDSVKKRQSTGPRPSLGVGLTPRKPGQFSLFAAGADLTSPRKSSNSSITPSQSIEDVDMEDRTDESDNPFFQKDTSMDEQAPQASSSRTTLDSTTIGTPKFTGMREMFKEAVQEMQTPRLDGMRELFRPERVQVTPAYEGVGQMLATPADDHGPEPEDQAMSDDEEAPAPTRASMRARKPTSSSKSKVPPARRTTPRTATVSAEDVTPNIALPAVSEDDVGPAETSQPKRPGPASRVTRKPRGQSAEADPVPGSSRPARTRVAPKTEDTVEEKPTTSKPAPARRGRKAAESPAPDAEEAPSAPSTTKSTTRKPRAVKTPTAELENKPATTTKASGSRRGTQAKPTPDDDEDELDGIPRDNEKKDAGAKVRRSARGKVKEEDTEDSSPALTTVSEESEEASVPAPAAGPSRAIRARKTPATKTTTTAAAPASRSMTRGRAVGGASAKKAAAEEAGVGEMVDKENTPEPSTEEEPSDGPVGGGSKKTTATSVTMGSAAKVTRSRATPTPTVEAEGKGTASKTRVSRTKTAAKK</sequence>
<feature type="compositionally biased region" description="Acidic residues" evidence="1">
    <location>
        <begin position="379"/>
        <end position="419"/>
    </location>
</feature>
<feature type="compositionally biased region" description="Basic and acidic residues" evidence="1">
    <location>
        <begin position="937"/>
        <end position="949"/>
    </location>
</feature>
<feature type="compositionally biased region" description="Polar residues" evidence="1">
    <location>
        <begin position="909"/>
        <end position="925"/>
    </location>
</feature>
<dbReference type="Pfam" id="PF00498">
    <property type="entry name" value="FHA"/>
    <property type="match status" value="1"/>
</dbReference>
<dbReference type="InterPro" id="IPR008984">
    <property type="entry name" value="SMAD_FHA_dom_sf"/>
</dbReference>
<gene>
    <name evidence="3" type="ORF">BXZ70DRAFT_931561</name>
</gene>
<feature type="compositionally biased region" description="Polar residues" evidence="1">
    <location>
        <begin position="1065"/>
        <end position="1074"/>
    </location>
</feature>
<feature type="compositionally biased region" description="Acidic residues" evidence="1">
    <location>
        <begin position="637"/>
        <end position="649"/>
    </location>
</feature>
<evidence type="ECO:0000259" key="2">
    <source>
        <dbReference type="PROSITE" id="PS50006"/>
    </source>
</evidence>
<feature type="compositionally biased region" description="Low complexity" evidence="1">
    <location>
        <begin position="762"/>
        <end position="782"/>
    </location>
</feature>
<feature type="compositionally biased region" description="Basic residues" evidence="1">
    <location>
        <begin position="1103"/>
        <end position="1113"/>
    </location>
</feature>
<comment type="caution">
    <text evidence="3">The sequence shown here is derived from an EMBL/GenBank/DDBJ whole genome shotgun (WGS) entry which is preliminary data.</text>
</comment>
<dbReference type="InterPro" id="IPR000253">
    <property type="entry name" value="FHA_dom"/>
</dbReference>
<organism evidence="3 4">
    <name type="scientific">Cristinia sonorae</name>
    <dbReference type="NCBI Taxonomy" id="1940300"/>
    <lineage>
        <taxon>Eukaryota</taxon>
        <taxon>Fungi</taxon>
        <taxon>Dikarya</taxon>
        <taxon>Basidiomycota</taxon>
        <taxon>Agaricomycotina</taxon>
        <taxon>Agaricomycetes</taxon>
        <taxon>Agaricomycetidae</taxon>
        <taxon>Agaricales</taxon>
        <taxon>Pleurotineae</taxon>
        <taxon>Stephanosporaceae</taxon>
        <taxon>Cristinia</taxon>
    </lineage>
</organism>
<feature type="compositionally biased region" description="Acidic residues" evidence="1">
    <location>
        <begin position="295"/>
        <end position="328"/>
    </location>
</feature>
<evidence type="ECO:0000256" key="1">
    <source>
        <dbReference type="SAM" id="MobiDB-lite"/>
    </source>
</evidence>
<feature type="compositionally biased region" description="Polar residues" evidence="1">
    <location>
        <begin position="664"/>
        <end position="679"/>
    </location>
</feature>
<feature type="compositionally biased region" description="Low complexity" evidence="1">
    <location>
        <begin position="1001"/>
        <end position="1038"/>
    </location>
</feature>
<dbReference type="AlphaFoldDB" id="A0A8K0USK0"/>
<feature type="region of interest" description="Disordered" evidence="1">
    <location>
        <begin position="294"/>
        <end position="443"/>
    </location>
</feature>
<feature type="region of interest" description="Disordered" evidence="1">
    <location>
        <begin position="716"/>
        <end position="1113"/>
    </location>
</feature>
<feature type="compositionally biased region" description="Basic and acidic residues" evidence="1">
    <location>
        <begin position="846"/>
        <end position="857"/>
    </location>
</feature>
<evidence type="ECO:0000313" key="4">
    <source>
        <dbReference type="Proteomes" id="UP000813824"/>
    </source>
</evidence>
<feature type="region of interest" description="Disordered" evidence="1">
    <location>
        <begin position="175"/>
        <end position="199"/>
    </location>
</feature>
<name>A0A8K0USK0_9AGAR</name>
<dbReference type="Gene3D" id="2.60.200.20">
    <property type="match status" value="1"/>
</dbReference>
<feature type="domain" description="FHA" evidence="2">
    <location>
        <begin position="34"/>
        <end position="82"/>
    </location>
</feature>
<feature type="region of interest" description="Disordered" evidence="1">
    <location>
        <begin position="516"/>
        <end position="539"/>
    </location>
</feature>
<accession>A0A8K0USK0</accession>
<dbReference type="OrthoDB" id="6288785at2759"/>
<feature type="compositionally biased region" description="Low complexity" evidence="1">
    <location>
        <begin position="625"/>
        <end position="635"/>
    </location>
</feature>
<evidence type="ECO:0000313" key="3">
    <source>
        <dbReference type="EMBL" id="KAH8101695.1"/>
    </source>
</evidence>
<protein>
    <recommendedName>
        <fullName evidence="2">FHA domain-containing protein</fullName>
    </recommendedName>
</protein>
<proteinExistence type="predicted"/>
<feature type="compositionally biased region" description="Acidic residues" evidence="1">
    <location>
        <begin position="738"/>
        <end position="749"/>
    </location>
</feature>
<dbReference type="PANTHER" id="PTHR35711">
    <property type="entry name" value="EXPRESSED PROTEIN"/>
    <property type="match status" value="1"/>
</dbReference>
<feature type="compositionally biased region" description="Low complexity" evidence="1">
    <location>
        <begin position="872"/>
        <end position="890"/>
    </location>
</feature>
<dbReference type="CDD" id="cd22673">
    <property type="entry name" value="FHA_Ki67"/>
    <property type="match status" value="1"/>
</dbReference>
<dbReference type="SMART" id="SM00240">
    <property type="entry name" value="FHA"/>
    <property type="match status" value="1"/>
</dbReference>
<dbReference type="PROSITE" id="PS50006">
    <property type="entry name" value="FHA_DOMAIN"/>
    <property type="match status" value="1"/>
</dbReference>
<dbReference type="SUPFAM" id="SSF49879">
    <property type="entry name" value="SMAD/FHA domain"/>
    <property type="match status" value="1"/>
</dbReference>